<dbReference type="InterPro" id="IPR036388">
    <property type="entry name" value="WH-like_DNA-bd_sf"/>
</dbReference>
<dbReference type="OrthoDB" id="3401849at2"/>
<dbReference type="RefSeq" id="WP_106124026.1">
    <property type="nucleotide sequence ID" value="NZ_PVTY01000025.1"/>
</dbReference>
<sequence>MLTIASRLDVMNRLGRAMADPTRSRILLLLLQGPRYPGDLARELGLSRSNVSNHLACLRDCGIIVVEHQGRKTRYEIVDAHLSRALNTLVETTLAVDEEAPCVDPKCTVAGCCEGQAAQQ</sequence>
<dbReference type="SUPFAM" id="SSF46785">
    <property type="entry name" value="Winged helix' DNA-binding domain"/>
    <property type="match status" value="1"/>
</dbReference>
<evidence type="ECO:0000259" key="1">
    <source>
        <dbReference type="PROSITE" id="PS50987"/>
    </source>
</evidence>
<feature type="domain" description="HTH arsR-type" evidence="1">
    <location>
        <begin position="4"/>
        <end position="97"/>
    </location>
</feature>
<accession>A0A2T0YBI6</accession>
<reference evidence="2 3" key="1">
    <citation type="submission" date="2018-03" db="EMBL/GenBank/DDBJ databases">
        <title>Comparative analysis of microorganisms from saline springs in Andes Mountain Range, Colombia.</title>
        <authorList>
            <person name="Rubin E."/>
        </authorList>
    </citation>
    <scope>NUCLEOTIDE SEQUENCE [LARGE SCALE GENOMIC DNA]</scope>
    <source>
        <strain evidence="2 3">CG 35</strain>
    </source>
</reference>
<proteinExistence type="predicted"/>
<evidence type="ECO:0000313" key="3">
    <source>
        <dbReference type="Proteomes" id="UP000238217"/>
    </source>
</evidence>
<dbReference type="CDD" id="cd00090">
    <property type="entry name" value="HTH_ARSR"/>
    <property type="match status" value="1"/>
</dbReference>
<dbReference type="Pfam" id="PF01022">
    <property type="entry name" value="HTH_5"/>
    <property type="match status" value="1"/>
</dbReference>
<evidence type="ECO:0000313" key="2">
    <source>
        <dbReference type="EMBL" id="PRZ12090.1"/>
    </source>
</evidence>
<dbReference type="GO" id="GO:0097063">
    <property type="term" value="F:cadmium ion sensor activity"/>
    <property type="evidence" value="ECO:0007669"/>
    <property type="project" value="TreeGrafter"/>
</dbReference>
<dbReference type="InterPro" id="IPR011991">
    <property type="entry name" value="ArsR-like_HTH"/>
</dbReference>
<gene>
    <name evidence="2" type="ORF">BCL67_12511</name>
</gene>
<dbReference type="InterPro" id="IPR036390">
    <property type="entry name" value="WH_DNA-bd_sf"/>
</dbReference>
<protein>
    <submittedName>
        <fullName evidence="2">ArsR family transcriptional regulator</fullName>
    </submittedName>
</protein>
<dbReference type="NCBIfam" id="NF033788">
    <property type="entry name" value="HTH_metalloreg"/>
    <property type="match status" value="1"/>
</dbReference>
<dbReference type="InterPro" id="IPR052543">
    <property type="entry name" value="HTH_Metal-responsive_Reg"/>
</dbReference>
<dbReference type="InterPro" id="IPR001845">
    <property type="entry name" value="HTH_ArsR_DNA-bd_dom"/>
</dbReference>
<name>A0A2T0YBI6_9MICC</name>
<dbReference type="GO" id="GO:0003677">
    <property type="term" value="F:DNA binding"/>
    <property type="evidence" value="ECO:0007669"/>
    <property type="project" value="TreeGrafter"/>
</dbReference>
<comment type="caution">
    <text evidence="2">The sequence shown here is derived from an EMBL/GenBank/DDBJ whole genome shotgun (WGS) entry which is preliminary data.</text>
</comment>
<dbReference type="PROSITE" id="PS50987">
    <property type="entry name" value="HTH_ARSR_2"/>
    <property type="match status" value="1"/>
</dbReference>
<dbReference type="EMBL" id="PVTY01000025">
    <property type="protein sequence ID" value="PRZ12090.1"/>
    <property type="molecule type" value="Genomic_DNA"/>
</dbReference>
<dbReference type="Proteomes" id="UP000238217">
    <property type="component" value="Unassembled WGS sequence"/>
</dbReference>
<dbReference type="PANTHER" id="PTHR39168">
    <property type="entry name" value="TRANSCRIPTIONAL REGULATOR-RELATED"/>
    <property type="match status" value="1"/>
</dbReference>
<dbReference type="PANTHER" id="PTHR39168:SF2">
    <property type="entry name" value="HTH-TYPE TRANSCRIPTIONAL REGULATOR CMTR"/>
    <property type="match status" value="1"/>
</dbReference>
<dbReference type="GO" id="GO:0003700">
    <property type="term" value="F:DNA-binding transcription factor activity"/>
    <property type="evidence" value="ECO:0007669"/>
    <property type="project" value="InterPro"/>
</dbReference>
<dbReference type="GO" id="GO:0046686">
    <property type="term" value="P:response to cadmium ion"/>
    <property type="evidence" value="ECO:0007669"/>
    <property type="project" value="TreeGrafter"/>
</dbReference>
<dbReference type="GO" id="GO:0010288">
    <property type="term" value="P:response to lead ion"/>
    <property type="evidence" value="ECO:0007669"/>
    <property type="project" value="TreeGrafter"/>
</dbReference>
<keyword evidence="3" id="KW-1185">Reference proteome</keyword>
<dbReference type="Gene3D" id="1.10.10.10">
    <property type="entry name" value="Winged helix-like DNA-binding domain superfamily/Winged helix DNA-binding domain"/>
    <property type="match status" value="1"/>
</dbReference>
<dbReference type="PRINTS" id="PR00778">
    <property type="entry name" value="HTHARSR"/>
</dbReference>
<organism evidence="2 3">
    <name type="scientific">Nesterenkonia sandarakina</name>
    <dbReference type="NCBI Taxonomy" id="272918"/>
    <lineage>
        <taxon>Bacteria</taxon>
        <taxon>Bacillati</taxon>
        <taxon>Actinomycetota</taxon>
        <taxon>Actinomycetes</taxon>
        <taxon>Micrococcales</taxon>
        <taxon>Micrococcaceae</taxon>
        <taxon>Nesterenkonia</taxon>
    </lineage>
</organism>
<dbReference type="AlphaFoldDB" id="A0A2T0YBI6"/>
<dbReference type="GO" id="GO:0032791">
    <property type="term" value="F:lead ion binding"/>
    <property type="evidence" value="ECO:0007669"/>
    <property type="project" value="TreeGrafter"/>
</dbReference>
<dbReference type="SMART" id="SM00418">
    <property type="entry name" value="HTH_ARSR"/>
    <property type="match status" value="1"/>
</dbReference>